<dbReference type="Proteomes" id="UP001165287">
    <property type="component" value="Unassembled WGS sequence"/>
</dbReference>
<proteinExistence type="predicted"/>
<sequence>MGVTLYSALAGGGEIISTPESKLDFDTICSNLHLRISSGKHNNLVDHDRKNV</sequence>
<protein>
    <submittedName>
        <fullName evidence="1">Uncharacterized protein</fullName>
    </submittedName>
</protein>
<name>A0ABS7UZN9_9BACI</name>
<dbReference type="EMBL" id="JAIQUM010000159">
    <property type="protein sequence ID" value="MBZ5753803.1"/>
    <property type="molecule type" value="Genomic_DNA"/>
</dbReference>
<organism evidence="1 2">
    <name type="scientific">Metabacillus rhizolycopersici</name>
    <dbReference type="NCBI Taxonomy" id="2875709"/>
    <lineage>
        <taxon>Bacteria</taxon>
        <taxon>Bacillati</taxon>
        <taxon>Bacillota</taxon>
        <taxon>Bacilli</taxon>
        <taxon>Bacillales</taxon>
        <taxon>Bacillaceae</taxon>
        <taxon>Metabacillus</taxon>
    </lineage>
</organism>
<reference evidence="1" key="1">
    <citation type="submission" date="2024-05" db="EMBL/GenBank/DDBJ databases">
        <title>Metabacillus sp. nov., isolated from the rhizosphere soil of tomato plants.</title>
        <authorList>
            <person name="Ma R."/>
        </authorList>
    </citation>
    <scope>NUCLEOTIDE SEQUENCE</scope>
    <source>
        <strain evidence="1">DBTR6</strain>
    </source>
</reference>
<comment type="caution">
    <text evidence="1">The sequence shown here is derived from an EMBL/GenBank/DDBJ whole genome shotgun (WGS) entry which is preliminary data.</text>
</comment>
<keyword evidence="2" id="KW-1185">Reference proteome</keyword>
<accession>A0ABS7UZN9</accession>
<dbReference type="RefSeq" id="WP_224142206.1">
    <property type="nucleotide sequence ID" value="NZ_JAIQUM010000159.1"/>
</dbReference>
<evidence type="ECO:0000313" key="2">
    <source>
        <dbReference type="Proteomes" id="UP001165287"/>
    </source>
</evidence>
<evidence type="ECO:0000313" key="1">
    <source>
        <dbReference type="EMBL" id="MBZ5753803.1"/>
    </source>
</evidence>
<gene>
    <name evidence="1" type="ORF">K9V48_27240</name>
</gene>